<dbReference type="EMBL" id="CAXLJL010000489">
    <property type="protein sequence ID" value="CAL5138197.1"/>
    <property type="molecule type" value="Genomic_DNA"/>
</dbReference>
<dbReference type="AlphaFoldDB" id="A0AAV2TNZ7"/>
<evidence type="ECO:0000256" key="4">
    <source>
        <dbReference type="SAM" id="MobiDB-lite"/>
    </source>
</evidence>
<dbReference type="Pfam" id="PF20811">
    <property type="entry name" value="PARG_cat_N"/>
    <property type="match status" value="1"/>
</dbReference>
<keyword evidence="3" id="KW-0378">Hydrolase</keyword>
<comment type="similarity">
    <text evidence="1">Belongs to the poly(ADP-ribose) glycohydrolase family.</text>
</comment>
<dbReference type="EC" id="3.2.1.143" evidence="2"/>
<gene>
    <name evidence="7" type="ORF">CDAUBV1_LOCUS12807</name>
</gene>
<sequence length="1119" mass="126340">MRAVNFFRQMDSSVNPVILPHNDKRWAEIKRIITRAAVCKLTIAELISQLDYVENLVNLNQPTRRRLFDLLPVRMTFLGLGNFIHMCLSEVEKEHFLQVTLPFVFHCATDIDLFTTPLTYCIQHHPYDSAICFPLVTSIIACCFLCLLPSHPTMSVLLNEANFTYFFRSITNASSIQAQKLRSLISYFEYCRNSGCQSSSLPNSIRIIRRLLSPESPASFTLQPETSELGSLEGLSDACIRALRTSPLPLLLVDEYNSSEAVADKLEIPMTYFVNAYVGGNVLHAGGVQEDSLFMRYPDLLVTLSMCQRLEEFEALWIDNYRGPFHPQLLTQHSDHRDEQSSKWRRLVIMNSSCFPSWASELQYSEACLISEILKATVAFFQVSQSDPQTSDVPTPFSAAWWNYRGRRRETTSSEHCAHSSWAYSAEAKVMLTERAARLCRYSDQLSRSVLQKAYENIVGLKNRTSLWAEMGLSRSLIPPPDIGFNPSAHSLVPSSPTKSYSSPLQSGFWSSGPHSQHHELLKDQTKKLISNASLQWSPSHSFRNMSLSSSSFSRSTDRSSFSRCRSVSTQSSFRRCSDLSSNSNSWLHRASLNREPSELLDLTEYEAKFELGSAIRPDNEASCLNDVPYHRDLYPVCEPTVAESSSFIQETGQRTTDSFLDLIASKERENEKSREYNPGDKAVAAAELYADYLLHELYEEVPPLAINRFNRLNEFAENFTYSVVNNGIRGAVWLEQWSSQLLVRAAEQIRDSNVSLPPEPISPTASSHRPVMRDERKCPNNHRRSRINLLDHFDPRQRGSLNNNTTTAILNWKRQCHLQNRWLSLASRQHHHRMSEHRTSFSSRPSFRHLGSSSSVDQSILRRSIHDQHKHSRLPSPHRKRGAYKLSSELMFGRSAPVPCSIKLFDLAPYPNPTTKVNVHLSDTLLRFAGGVATECCASALQKIRKVRYSSNGRPPGLVTSSWGKHTINPAADPQVKLMTQWIASAVVNPIKTKSASFSKLSEPMLDLSADLPPASYSEPQTPKTPLAAEHYVSPIVVCTHGDPRLKQLDFIVSLIYKTRCSAGNLLSLLLDYGAYRLVNGEQSDVSTVSNKHSPTLSLFEFLRRRLQPAFPGEKAAA</sequence>
<organism evidence="7 8">
    <name type="scientific">Calicophoron daubneyi</name>
    <name type="common">Rumen fluke</name>
    <name type="synonym">Paramphistomum daubneyi</name>
    <dbReference type="NCBI Taxonomy" id="300641"/>
    <lineage>
        <taxon>Eukaryota</taxon>
        <taxon>Metazoa</taxon>
        <taxon>Spiralia</taxon>
        <taxon>Lophotrochozoa</taxon>
        <taxon>Platyhelminthes</taxon>
        <taxon>Trematoda</taxon>
        <taxon>Digenea</taxon>
        <taxon>Plagiorchiida</taxon>
        <taxon>Pronocephalata</taxon>
        <taxon>Paramphistomoidea</taxon>
        <taxon>Paramphistomidae</taxon>
        <taxon>Calicophoron</taxon>
    </lineage>
</organism>
<name>A0AAV2TNZ7_CALDB</name>
<dbReference type="GO" id="GO:0005634">
    <property type="term" value="C:nucleus"/>
    <property type="evidence" value="ECO:0007669"/>
    <property type="project" value="TreeGrafter"/>
</dbReference>
<dbReference type="GO" id="GO:0004649">
    <property type="term" value="F:poly(ADP-ribose) glycohydrolase activity"/>
    <property type="evidence" value="ECO:0007669"/>
    <property type="project" value="UniProtKB-EC"/>
</dbReference>
<dbReference type="GO" id="GO:0005975">
    <property type="term" value="P:carbohydrate metabolic process"/>
    <property type="evidence" value="ECO:0007669"/>
    <property type="project" value="InterPro"/>
</dbReference>
<evidence type="ECO:0000256" key="3">
    <source>
        <dbReference type="ARBA" id="ARBA00022801"/>
    </source>
</evidence>
<evidence type="ECO:0000313" key="8">
    <source>
        <dbReference type="Proteomes" id="UP001497525"/>
    </source>
</evidence>
<dbReference type="InterPro" id="IPR046372">
    <property type="entry name" value="PARG_cat_C"/>
</dbReference>
<feature type="domain" description="PARG helical" evidence="6">
    <location>
        <begin position="89"/>
        <end position="192"/>
    </location>
</feature>
<proteinExistence type="inferred from homology"/>
<evidence type="ECO:0000259" key="6">
    <source>
        <dbReference type="Pfam" id="PF20811"/>
    </source>
</evidence>
<dbReference type="GO" id="GO:0009225">
    <property type="term" value="P:nucleotide-sugar metabolic process"/>
    <property type="evidence" value="ECO:0007669"/>
    <property type="project" value="TreeGrafter"/>
</dbReference>
<evidence type="ECO:0000259" key="5">
    <source>
        <dbReference type="Pfam" id="PF05028"/>
    </source>
</evidence>
<dbReference type="GO" id="GO:1990966">
    <property type="term" value="P:ATP generation from poly-ADP-D-ribose"/>
    <property type="evidence" value="ECO:0007669"/>
    <property type="project" value="TreeGrafter"/>
</dbReference>
<dbReference type="GO" id="GO:0006282">
    <property type="term" value="P:regulation of DNA repair"/>
    <property type="evidence" value="ECO:0007669"/>
    <property type="project" value="InterPro"/>
</dbReference>
<dbReference type="InterPro" id="IPR007724">
    <property type="entry name" value="Poly_GlycHdrlase"/>
</dbReference>
<feature type="region of interest" description="Disordered" evidence="4">
    <location>
        <begin position="755"/>
        <end position="779"/>
    </location>
</feature>
<feature type="domain" description="PARG catalytic Macro" evidence="5">
    <location>
        <begin position="271"/>
        <end position="395"/>
    </location>
</feature>
<protein>
    <recommendedName>
        <fullName evidence="2">poly(ADP-ribose) glycohydrolase</fullName>
        <ecNumber evidence="2">3.2.1.143</ecNumber>
    </recommendedName>
</protein>
<dbReference type="Pfam" id="PF05028">
    <property type="entry name" value="PARG_cat_C"/>
    <property type="match status" value="1"/>
</dbReference>
<evidence type="ECO:0000256" key="1">
    <source>
        <dbReference type="ARBA" id="ARBA00009545"/>
    </source>
</evidence>
<evidence type="ECO:0000256" key="2">
    <source>
        <dbReference type="ARBA" id="ARBA00012255"/>
    </source>
</evidence>
<evidence type="ECO:0000313" key="7">
    <source>
        <dbReference type="EMBL" id="CAL5138197.1"/>
    </source>
</evidence>
<accession>A0AAV2TNZ7</accession>
<dbReference type="PANTHER" id="PTHR12837:SF0">
    <property type="entry name" value="POLY(ADP-RIBOSE) GLYCOHYDROLASE"/>
    <property type="match status" value="1"/>
</dbReference>
<comment type="caution">
    <text evidence="7">The sequence shown here is derived from an EMBL/GenBank/DDBJ whole genome shotgun (WGS) entry which is preliminary data.</text>
</comment>
<reference evidence="7" key="1">
    <citation type="submission" date="2024-06" db="EMBL/GenBank/DDBJ databases">
        <authorList>
            <person name="Liu X."/>
            <person name="Lenzi L."/>
            <person name="Haldenby T S."/>
            <person name="Uol C."/>
        </authorList>
    </citation>
    <scope>NUCLEOTIDE SEQUENCE</scope>
</reference>
<dbReference type="Proteomes" id="UP001497525">
    <property type="component" value="Unassembled WGS sequence"/>
</dbReference>
<dbReference type="InterPro" id="IPR048362">
    <property type="entry name" value="PARG_helical"/>
</dbReference>
<dbReference type="GO" id="GO:0005737">
    <property type="term" value="C:cytoplasm"/>
    <property type="evidence" value="ECO:0007669"/>
    <property type="project" value="TreeGrafter"/>
</dbReference>
<dbReference type="PANTHER" id="PTHR12837">
    <property type="entry name" value="POLY ADP-RIBOSE GLYCOHYDROLASE"/>
    <property type="match status" value="1"/>
</dbReference>